<dbReference type="InterPro" id="IPR000843">
    <property type="entry name" value="HTH_LacI"/>
</dbReference>
<accession>A0ABU1AL87</accession>
<keyword evidence="2 5" id="KW-0238">DNA-binding</keyword>
<dbReference type="CDD" id="cd01392">
    <property type="entry name" value="HTH_LacI"/>
    <property type="match status" value="1"/>
</dbReference>
<dbReference type="GO" id="GO:0003677">
    <property type="term" value="F:DNA binding"/>
    <property type="evidence" value="ECO:0007669"/>
    <property type="project" value="UniProtKB-KW"/>
</dbReference>
<evidence type="ECO:0000259" key="4">
    <source>
        <dbReference type="PROSITE" id="PS50932"/>
    </source>
</evidence>
<dbReference type="RefSeq" id="WP_308984980.1">
    <property type="nucleotide sequence ID" value="NZ_JARXIC010000012.1"/>
</dbReference>
<dbReference type="Proteomes" id="UP001243717">
    <property type="component" value="Unassembled WGS sequence"/>
</dbReference>
<keyword evidence="3" id="KW-0804">Transcription</keyword>
<dbReference type="Gene3D" id="1.10.260.40">
    <property type="entry name" value="lambda repressor-like DNA-binding domains"/>
    <property type="match status" value="1"/>
</dbReference>
<dbReference type="Pfam" id="PF13377">
    <property type="entry name" value="Peripla_BP_3"/>
    <property type="match status" value="1"/>
</dbReference>
<dbReference type="PROSITE" id="PS50932">
    <property type="entry name" value="HTH_LACI_2"/>
    <property type="match status" value="1"/>
</dbReference>
<dbReference type="SMART" id="SM00354">
    <property type="entry name" value="HTH_LACI"/>
    <property type="match status" value="1"/>
</dbReference>
<evidence type="ECO:0000313" key="6">
    <source>
        <dbReference type="Proteomes" id="UP001243717"/>
    </source>
</evidence>
<dbReference type="Gene3D" id="3.40.50.2300">
    <property type="match status" value="2"/>
</dbReference>
<evidence type="ECO:0000256" key="3">
    <source>
        <dbReference type="ARBA" id="ARBA00023163"/>
    </source>
</evidence>
<dbReference type="SUPFAM" id="SSF47413">
    <property type="entry name" value="lambda repressor-like DNA-binding domains"/>
    <property type="match status" value="1"/>
</dbReference>
<evidence type="ECO:0000313" key="5">
    <source>
        <dbReference type="EMBL" id="MDQ8194511.1"/>
    </source>
</evidence>
<dbReference type="InterPro" id="IPR046335">
    <property type="entry name" value="LacI/GalR-like_sensor"/>
</dbReference>
<sequence>MEPPKRITQRDLARLLNMSQVTVSRALSNSPLVSEKTKQSVMDAAVKLGYQPDPALSSLNAYRRTKQPIQKGQTIAWITGQQAERSNSWHEGALEQARNYGYRMETFSPNAVGMTPERVMKILYNRSVSGMIFAPRRKAHTQLNIDLTNFCAVSIGYTLQSPIVDRVITDHHRNVMICFEKLYQAGYRRIAMATPNDTEIRIEGRRISSYLYQVYSHPDVANIPIIYYPNLPEAIPNAITPWLDKWRPDAILYHNPQILNVCIDFGLRIPEDIALVSIALTPRWPKDHDYSGVDERYHQIGAFAVDTLVAHIRKNERGIPQERRVHMLEGKWNPGKTMLHRH</sequence>
<evidence type="ECO:0000256" key="2">
    <source>
        <dbReference type="ARBA" id="ARBA00023125"/>
    </source>
</evidence>
<feature type="domain" description="HTH lacI-type" evidence="4">
    <location>
        <begin position="7"/>
        <end position="61"/>
    </location>
</feature>
<organism evidence="5 6">
    <name type="scientific">Thalassobacterium sedimentorum</name>
    <dbReference type="NCBI Taxonomy" id="3041258"/>
    <lineage>
        <taxon>Bacteria</taxon>
        <taxon>Pseudomonadati</taxon>
        <taxon>Verrucomicrobiota</taxon>
        <taxon>Opitutia</taxon>
        <taxon>Puniceicoccales</taxon>
        <taxon>Coraliomargaritaceae</taxon>
        <taxon>Thalassobacterium</taxon>
    </lineage>
</organism>
<name>A0ABU1AL87_9BACT</name>
<keyword evidence="6" id="KW-1185">Reference proteome</keyword>
<comment type="caution">
    <text evidence="5">The sequence shown here is derived from an EMBL/GenBank/DDBJ whole genome shotgun (WGS) entry which is preliminary data.</text>
</comment>
<dbReference type="EMBL" id="JARXIC010000012">
    <property type="protein sequence ID" value="MDQ8194511.1"/>
    <property type="molecule type" value="Genomic_DNA"/>
</dbReference>
<protein>
    <submittedName>
        <fullName evidence="5">LacI family DNA-binding transcriptional regulator</fullName>
    </submittedName>
</protein>
<proteinExistence type="predicted"/>
<evidence type="ECO:0000256" key="1">
    <source>
        <dbReference type="ARBA" id="ARBA00023015"/>
    </source>
</evidence>
<dbReference type="InterPro" id="IPR010982">
    <property type="entry name" value="Lambda_DNA-bd_dom_sf"/>
</dbReference>
<reference evidence="5 6" key="1">
    <citation type="submission" date="2023-04" db="EMBL/GenBank/DDBJ databases">
        <title>A novel bacteria isolated from coastal sediment.</title>
        <authorList>
            <person name="Liu X.-J."/>
            <person name="Du Z.-J."/>
        </authorList>
    </citation>
    <scope>NUCLEOTIDE SEQUENCE [LARGE SCALE GENOMIC DNA]</scope>
    <source>
        <strain evidence="5 6">SDUM461004</strain>
    </source>
</reference>
<dbReference type="Pfam" id="PF00356">
    <property type="entry name" value="LacI"/>
    <property type="match status" value="1"/>
</dbReference>
<dbReference type="InterPro" id="IPR028082">
    <property type="entry name" value="Peripla_BP_I"/>
</dbReference>
<dbReference type="PANTHER" id="PTHR30146">
    <property type="entry name" value="LACI-RELATED TRANSCRIPTIONAL REPRESSOR"/>
    <property type="match status" value="1"/>
</dbReference>
<gene>
    <name evidence="5" type="ORF">QEH59_08735</name>
</gene>
<dbReference type="SUPFAM" id="SSF53822">
    <property type="entry name" value="Periplasmic binding protein-like I"/>
    <property type="match status" value="1"/>
</dbReference>
<keyword evidence="1" id="KW-0805">Transcription regulation</keyword>
<dbReference type="PANTHER" id="PTHR30146:SF109">
    <property type="entry name" value="HTH-TYPE TRANSCRIPTIONAL REGULATOR GALS"/>
    <property type="match status" value="1"/>
</dbReference>